<dbReference type="InterPro" id="IPR036412">
    <property type="entry name" value="HAD-like_sf"/>
</dbReference>
<name>A0A3L8Q0E4_9GAMM</name>
<dbReference type="InterPro" id="IPR050582">
    <property type="entry name" value="HAD-like_SerB"/>
</dbReference>
<dbReference type="Gene3D" id="1.20.1440.100">
    <property type="entry name" value="SG protein - dephosphorylation function"/>
    <property type="match status" value="1"/>
</dbReference>
<dbReference type="OrthoDB" id="9784466at2"/>
<dbReference type="RefSeq" id="WP_121837563.1">
    <property type="nucleotide sequence ID" value="NZ_ML014757.1"/>
</dbReference>
<protein>
    <submittedName>
        <fullName evidence="1">HAD-IB family hydrolase</fullName>
    </submittedName>
</protein>
<organism evidence="1 2">
    <name type="scientific">Parashewanella curva</name>
    <dbReference type="NCBI Taxonomy" id="2338552"/>
    <lineage>
        <taxon>Bacteria</taxon>
        <taxon>Pseudomonadati</taxon>
        <taxon>Pseudomonadota</taxon>
        <taxon>Gammaproteobacteria</taxon>
        <taxon>Alteromonadales</taxon>
        <taxon>Shewanellaceae</taxon>
        <taxon>Parashewanella</taxon>
    </lineage>
</organism>
<accession>A0A3L8Q0E4</accession>
<sequence>MPNLALFDFDGTITDTDMFSPFLTFAARKKRKIIGNIVILPFYLLYKAGELPTHIMRPIASFVAFSYRNQHELERYGVQYAKRVIPDCVMERAKEQLEWHKANGDVIVVVSASLDLYLKPWCKANGFQLLCSELSMNNNQCSGRYINGDCSRNRKAVRVTQAFKLADFDRIYAYGDTQEDRELLNLADEAYLNWSKL</sequence>
<dbReference type="Gene3D" id="3.40.50.1000">
    <property type="entry name" value="HAD superfamily/HAD-like"/>
    <property type="match status" value="1"/>
</dbReference>
<proteinExistence type="predicted"/>
<dbReference type="InterPro" id="IPR023214">
    <property type="entry name" value="HAD_sf"/>
</dbReference>
<dbReference type="GO" id="GO:0005737">
    <property type="term" value="C:cytoplasm"/>
    <property type="evidence" value="ECO:0007669"/>
    <property type="project" value="TreeGrafter"/>
</dbReference>
<dbReference type="PANTHER" id="PTHR43344">
    <property type="entry name" value="PHOSPHOSERINE PHOSPHATASE"/>
    <property type="match status" value="1"/>
</dbReference>
<dbReference type="EMBL" id="QZEI01000006">
    <property type="protein sequence ID" value="RLV61137.1"/>
    <property type="molecule type" value="Genomic_DNA"/>
</dbReference>
<dbReference type="NCBIfam" id="TIGR01490">
    <property type="entry name" value="HAD-SF-IB-hyp1"/>
    <property type="match status" value="1"/>
</dbReference>
<evidence type="ECO:0000313" key="1">
    <source>
        <dbReference type="EMBL" id="RLV61137.1"/>
    </source>
</evidence>
<dbReference type="SUPFAM" id="SSF56784">
    <property type="entry name" value="HAD-like"/>
    <property type="match status" value="1"/>
</dbReference>
<keyword evidence="1" id="KW-0378">Hydrolase</keyword>
<dbReference type="GO" id="GO:0006564">
    <property type="term" value="P:L-serine biosynthetic process"/>
    <property type="evidence" value="ECO:0007669"/>
    <property type="project" value="TreeGrafter"/>
</dbReference>
<dbReference type="Pfam" id="PF12710">
    <property type="entry name" value="HAD"/>
    <property type="match status" value="1"/>
</dbReference>
<dbReference type="NCBIfam" id="TIGR01488">
    <property type="entry name" value="HAD-SF-IB"/>
    <property type="match status" value="1"/>
</dbReference>
<dbReference type="PANTHER" id="PTHR43344:SF14">
    <property type="entry name" value="HAD-IB FAMILY HYDROLASE"/>
    <property type="match status" value="1"/>
</dbReference>
<dbReference type="Proteomes" id="UP000281474">
    <property type="component" value="Unassembled WGS sequence"/>
</dbReference>
<dbReference type="AlphaFoldDB" id="A0A3L8Q0E4"/>
<keyword evidence="2" id="KW-1185">Reference proteome</keyword>
<dbReference type="GO" id="GO:0000287">
    <property type="term" value="F:magnesium ion binding"/>
    <property type="evidence" value="ECO:0007669"/>
    <property type="project" value="TreeGrafter"/>
</dbReference>
<dbReference type="GO" id="GO:0036424">
    <property type="term" value="F:L-phosphoserine phosphatase activity"/>
    <property type="evidence" value="ECO:0007669"/>
    <property type="project" value="TreeGrafter"/>
</dbReference>
<dbReference type="InterPro" id="IPR006385">
    <property type="entry name" value="HAD_hydro_SerB1"/>
</dbReference>
<evidence type="ECO:0000313" key="2">
    <source>
        <dbReference type="Proteomes" id="UP000281474"/>
    </source>
</evidence>
<comment type="caution">
    <text evidence="1">The sequence shown here is derived from an EMBL/GenBank/DDBJ whole genome shotgun (WGS) entry which is preliminary data.</text>
</comment>
<gene>
    <name evidence="1" type="ORF">D5018_03310</name>
</gene>
<reference evidence="1 2" key="1">
    <citation type="submission" date="2018-09" db="EMBL/GenBank/DDBJ databases">
        <title>Phylogeny of the Shewanellaceae, and recommendation for two new genera, Pseudoshewanella and Parashewanella.</title>
        <authorList>
            <person name="Wang G."/>
        </authorList>
    </citation>
    <scope>NUCLEOTIDE SEQUENCE [LARGE SCALE GENOMIC DNA]</scope>
    <source>
        <strain evidence="1 2">C51</strain>
    </source>
</reference>